<keyword evidence="2" id="KW-1185">Reference proteome</keyword>
<accession>A0A4Y9XYL4</accession>
<sequence length="193" mass="21580">MWLEEIQIREDARQPVFESGWREEKYVDDGDCCVLACHRRFNWRAKHRLAVGGDAASTSSTSSPLSLFLTLLPSRAAWRVSRSLSYAYFALLLQTSAVCVHRPPYPIPCASPPGTFSPADTHLAPSLQLKPTHCRIWSLVCRPNCNVSRWHMANFLCGANTYPMLSFACALLPNSVSHAQGRPPAVFTQFFPV</sequence>
<evidence type="ECO:0000313" key="1">
    <source>
        <dbReference type="EMBL" id="TFY54241.1"/>
    </source>
</evidence>
<organism evidence="1 2">
    <name type="scientific">Dentipellis fragilis</name>
    <dbReference type="NCBI Taxonomy" id="205917"/>
    <lineage>
        <taxon>Eukaryota</taxon>
        <taxon>Fungi</taxon>
        <taxon>Dikarya</taxon>
        <taxon>Basidiomycota</taxon>
        <taxon>Agaricomycotina</taxon>
        <taxon>Agaricomycetes</taxon>
        <taxon>Russulales</taxon>
        <taxon>Hericiaceae</taxon>
        <taxon>Dentipellis</taxon>
    </lineage>
</organism>
<gene>
    <name evidence="1" type="ORF">EVG20_g9791</name>
</gene>
<name>A0A4Y9XYL4_9AGAM</name>
<proteinExistence type="predicted"/>
<evidence type="ECO:0000313" key="2">
    <source>
        <dbReference type="Proteomes" id="UP000298327"/>
    </source>
</evidence>
<protein>
    <submittedName>
        <fullName evidence="1">Uncharacterized protein</fullName>
    </submittedName>
</protein>
<dbReference type="EMBL" id="SEOQ01001050">
    <property type="protein sequence ID" value="TFY54241.1"/>
    <property type="molecule type" value="Genomic_DNA"/>
</dbReference>
<dbReference type="Proteomes" id="UP000298327">
    <property type="component" value="Unassembled WGS sequence"/>
</dbReference>
<dbReference type="AlphaFoldDB" id="A0A4Y9XYL4"/>
<reference evidence="1 2" key="1">
    <citation type="submission" date="2019-02" db="EMBL/GenBank/DDBJ databases">
        <title>Genome sequencing of the rare red list fungi Dentipellis fragilis.</title>
        <authorList>
            <person name="Buettner E."/>
            <person name="Kellner H."/>
        </authorList>
    </citation>
    <scope>NUCLEOTIDE SEQUENCE [LARGE SCALE GENOMIC DNA]</scope>
    <source>
        <strain evidence="1 2">DSM 105465</strain>
    </source>
</reference>
<comment type="caution">
    <text evidence="1">The sequence shown here is derived from an EMBL/GenBank/DDBJ whole genome shotgun (WGS) entry which is preliminary data.</text>
</comment>